<feature type="non-terminal residue" evidence="1">
    <location>
        <position position="1"/>
    </location>
</feature>
<protein>
    <submittedName>
        <fullName evidence="1">Uncharacterized protein</fullName>
    </submittedName>
</protein>
<proteinExistence type="predicted"/>
<reference evidence="1" key="1">
    <citation type="journal article" date="2014" name="Front. Microbiol.">
        <title>High frequency of phylogenetically diverse reductive dehalogenase-homologous genes in deep subseafloor sedimentary metagenomes.</title>
        <authorList>
            <person name="Kawai M."/>
            <person name="Futagami T."/>
            <person name="Toyoda A."/>
            <person name="Takaki Y."/>
            <person name="Nishi S."/>
            <person name="Hori S."/>
            <person name="Arai W."/>
            <person name="Tsubouchi T."/>
            <person name="Morono Y."/>
            <person name="Uchiyama I."/>
            <person name="Ito T."/>
            <person name="Fujiyama A."/>
            <person name="Inagaki F."/>
            <person name="Takami H."/>
        </authorList>
    </citation>
    <scope>NUCLEOTIDE SEQUENCE</scope>
    <source>
        <strain evidence="1">Expedition CK06-06</strain>
    </source>
</reference>
<dbReference type="AlphaFoldDB" id="X1BIJ3"/>
<accession>X1BIJ3</accession>
<gene>
    <name evidence="1" type="ORF">S01H4_42934</name>
</gene>
<name>X1BIJ3_9ZZZZ</name>
<sequence>PWSGLWYVNVGEGPSRAWEDMRRYGFIAAGAGERYSRPLERLQTSDHIVAYQAQAGYVGYGTVTSPATMVADFETGDGPLLDQPLTQPGLSHDQDDRTLAEHAVGIEWIKTVSITDAKRFDGIFANQNIVCKLRDPETIAFLQEQFGFSLAQG</sequence>
<organism evidence="1">
    <name type="scientific">marine sediment metagenome</name>
    <dbReference type="NCBI Taxonomy" id="412755"/>
    <lineage>
        <taxon>unclassified sequences</taxon>
        <taxon>metagenomes</taxon>
        <taxon>ecological metagenomes</taxon>
    </lineage>
</organism>
<comment type="caution">
    <text evidence="1">The sequence shown here is derived from an EMBL/GenBank/DDBJ whole genome shotgun (WGS) entry which is preliminary data.</text>
</comment>
<evidence type="ECO:0000313" key="1">
    <source>
        <dbReference type="EMBL" id="GAG94860.1"/>
    </source>
</evidence>
<dbReference type="EMBL" id="BART01023631">
    <property type="protein sequence ID" value="GAG94860.1"/>
    <property type="molecule type" value="Genomic_DNA"/>
</dbReference>